<comment type="caution">
    <text evidence="2">The sequence shown here is derived from an EMBL/GenBank/DDBJ whole genome shotgun (WGS) entry which is preliminary data.</text>
</comment>
<evidence type="ECO:0000256" key="1">
    <source>
        <dbReference type="SAM" id="Phobius"/>
    </source>
</evidence>
<gene>
    <name evidence="2" type="ORF">ENQ76_08465</name>
</gene>
<feature type="transmembrane region" description="Helical" evidence="1">
    <location>
        <begin position="98"/>
        <end position="118"/>
    </location>
</feature>
<name>A0A7C2JY52_9PLAN</name>
<organism evidence="2">
    <name type="scientific">Schlesneria paludicola</name>
    <dbReference type="NCBI Taxonomy" id="360056"/>
    <lineage>
        <taxon>Bacteria</taxon>
        <taxon>Pseudomonadati</taxon>
        <taxon>Planctomycetota</taxon>
        <taxon>Planctomycetia</taxon>
        <taxon>Planctomycetales</taxon>
        <taxon>Planctomycetaceae</taxon>
        <taxon>Schlesneria</taxon>
    </lineage>
</organism>
<reference evidence="2" key="1">
    <citation type="journal article" date="2020" name="mSystems">
        <title>Genome- and Community-Level Interaction Insights into Carbon Utilization and Element Cycling Functions of Hydrothermarchaeota in Hydrothermal Sediment.</title>
        <authorList>
            <person name="Zhou Z."/>
            <person name="Liu Y."/>
            <person name="Xu W."/>
            <person name="Pan J."/>
            <person name="Luo Z.H."/>
            <person name="Li M."/>
        </authorList>
    </citation>
    <scope>NUCLEOTIDE SEQUENCE [LARGE SCALE GENOMIC DNA]</scope>
    <source>
        <strain evidence="2">SpSt-339</strain>
    </source>
</reference>
<feature type="transmembrane region" description="Helical" evidence="1">
    <location>
        <begin position="48"/>
        <end position="76"/>
    </location>
</feature>
<accession>A0A7C2JY52</accession>
<evidence type="ECO:0000313" key="2">
    <source>
        <dbReference type="EMBL" id="HEN15484.1"/>
    </source>
</evidence>
<dbReference type="EMBL" id="DSOK01000245">
    <property type="protein sequence ID" value="HEN15484.1"/>
    <property type="molecule type" value="Genomic_DNA"/>
</dbReference>
<keyword evidence="1" id="KW-1133">Transmembrane helix</keyword>
<protein>
    <submittedName>
        <fullName evidence="2">Uncharacterized protein</fullName>
    </submittedName>
</protein>
<proteinExistence type="predicted"/>
<feature type="transmembrane region" description="Helical" evidence="1">
    <location>
        <begin position="17"/>
        <end position="36"/>
    </location>
</feature>
<dbReference type="AlphaFoldDB" id="A0A7C2JY52"/>
<keyword evidence="1" id="KW-0812">Transmembrane</keyword>
<sequence length="119" mass="12962">MRVSDEVAPPPARTADIVFAVIVALISLGITLPANVEVTRGVWRGDPYIGIVGLITGIWNLLVWGLPVVVVGRWWYLGARRGDADKTYLWRIYWKSQAATYGLVASLGILLLTICAAAL</sequence>
<keyword evidence="1" id="KW-0472">Membrane</keyword>